<keyword evidence="1" id="KW-0489">Methyltransferase</keyword>
<proteinExistence type="predicted"/>
<reference evidence="1 2" key="1">
    <citation type="submission" date="2018-08" db="EMBL/GenBank/DDBJ databases">
        <title>Genomic Encyclopedia of Archaeal and Bacterial Type Strains, Phase II (KMG-II): from individual species to whole genera.</title>
        <authorList>
            <person name="Goeker M."/>
        </authorList>
    </citation>
    <scope>NUCLEOTIDE SEQUENCE [LARGE SCALE GENOMIC DNA]</scope>
    <source>
        <strain evidence="1 2">DSM 45791</strain>
    </source>
</reference>
<dbReference type="CDD" id="cd02440">
    <property type="entry name" value="AdoMet_MTases"/>
    <property type="match status" value="1"/>
</dbReference>
<dbReference type="GO" id="GO:0032259">
    <property type="term" value="P:methylation"/>
    <property type="evidence" value="ECO:0007669"/>
    <property type="project" value="UniProtKB-KW"/>
</dbReference>
<sequence length="268" mass="29730">MERPTWAPGEVDLERPSAARVYDYYLGGYHNLAVDREFAEQAMLAMPELPLIMRTNRAFLRRSVRYLVSQGIRQFLDLGSGIPTVGNVHEIAQGAAPGSRVVYVDKDPVAVAHSQVMLDGNDNAAVLLADMRDPESVLAAEPVNALLNWSEPVGVLMFAVLHFVDDYEVAQQTVRGYLDAVPTGSYLVVSHGTHETVGERGKQVERLYTRTDNPFTPRNQAQVSRLADGLELVEPGVVYLPSWRPDSPEEVEDHPERSSTYAMVARKV</sequence>
<evidence type="ECO:0000313" key="1">
    <source>
        <dbReference type="EMBL" id="REH55940.1"/>
    </source>
</evidence>
<dbReference type="AlphaFoldDB" id="A0A3E0IB93"/>
<keyword evidence="2" id="KW-1185">Reference proteome</keyword>
<dbReference type="Proteomes" id="UP000256269">
    <property type="component" value="Unassembled WGS sequence"/>
</dbReference>
<keyword evidence="1" id="KW-0808">Transferase</keyword>
<dbReference type="InterPro" id="IPR006764">
    <property type="entry name" value="SAM_dep_MeTrfase_SAV2177_type"/>
</dbReference>
<dbReference type="SUPFAM" id="SSF53335">
    <property type="entry name" value="S-adenosyl-L-methionine-dependent methyltransferases"/>
    <property type="match status" value="1"/>
</dbReference>
<dbReference type="InterPro" id="IPR029063">
    <property type="entry name" value="SAM-dependent_MTases_sf"/>
</dbReference>
<gene>
    <name evidence="1" type="ORF">BCF44_101968</name>
</gene>
<protein>
    <submittedName>
        <fullName evidence="1">S-adenosyl methyltransferase</fullName>
    </submittedName>
</protein>
<name>A0A3E0IB93_9PSEU</name>
<dbReference type="Gene3D" id="3.40.50.150">
    <property type="entry name" value="Vaccinia Virus protein VP39"/>
    <property type="match status" value="1"/>
</dbReference>
<organism evidence="1 2">
    <name type="scientific">Kutzneria buriramensis</name>
    <dbReference type="NCBI Taxonomy" id="1045776"/>
    <lineage>
        <taxon>Bacteria</taxon>
        <taxon>Bacillati</taxon>
        <taxon>Actinomycetota</taxon>
        <taxon>Actinomycetes</taxon>
        <taxon>Pseudonocardiales</taxon>
        <taxon>Pseudonocardiaceae</taxon>
        <taxon>Kutzneria</taxon>
    </lineage>
</organism>
<dbReference type="EMBL" id="QUNO01000001">
    <property type="protein sequence ID" value="REH55940.1"/>
    <property type="molecule type" value="Genomic_DNA"/>
</dbReference>
<accession>A0A3E0IB93</accession>
<comment type="caution">
    <text evidence="1">The sequence shown here is derived from an EMBL/GenBank/DDBJ whole genome shotgun (WGS) entry which is preliminary data.</text>
</comment>
<evidence type="ECO:0000313" key="2">
    <source>
        <dbReference type="Proteomes" id="UP000256269"/>
    </source>
</evidence>
<dbReference type="PIRSF" id="PIRSF017393">
    <property type="entry name" value="MTase_SAV2177"/>
    <property type="match status" value="1"/>
</dbReference>
<dbReference type="OrthoDB" id="5175904at2"/>
<dbReference type="Pfam" id="PF04672">
    <property type="entry name" value="Methyltransf_19"/>
    <property type="match status" value="1"/>
</dbReference>
<dbReference type="GO" id="GO:0008168">
    <property type="term" value="F:methyltransferase activity"/>
    <property type="evidence" value="ECO:0007669"/>
    <property type="project" value="UniProtKB-KW"/>
</dbReference>
<dbReference type="RefSeq" id="WP_116172760.1">
    <property type="nucleotide sequence ID" value="NZ_CP144375.1"/>
</dbReference>